<dbReference type="InterPro" id="IPR011761">
    <property type="entry name" value="ATP-grasp"/>
</dbReference>
<organism evidence="6 7">
    <name type="scientific">Leptospira adleri</name>
    <dbReference type="NCBI Taxonomy" id="2023186"/>
    <lineage>
        <taxon>Bacteria</taxon>
        <taxon>Pseudomonadati</taxon>
        <taxon>Spirochaetota</taxon>
        <taxon>Spirochaetia</taxon>
        <taxon>Leptospirales</taxon>
        <taxon>Leptospiraceae</taxon>
        <taxon>Leptospira</taxon>
    </lineage>
</organism>
<feature type="domain" description="ATP-grasp" evidence="5">
    <location>
        <begin position="106"/>
        <end position="300"/>
    </location>
</feature>
<accession>A0ABX4P004</accession>
<evidence type="ECO:0000259" key="5">
    <source>
        <dbReference type="PROSITE" id="PS50975"/>
    </source>
</evidence>
<dbReference type="RefSeq" id="WP_100788092.1">
    <property type="nucleotide sequence ID" value="NZ_NPDU01000025.1"/>
</dbReference>
<dbReference type="PANTHER" id="PTHR43585:SF2">
    <property type="entry name" value="ATP-GRASP ENZYME FSQD"/>
    <property type="match status" value="1"/>
</dbReference>
<evidence type="ECO:0000256" key="4">
    <source>
        <dbReference type="PROSITE-ProRule" id="PRU00409"/>
    </source>
</evidence>
<evidence type="ECO:0000313" key="7">
    <source>
        <dbReference type="Proteomes" id="UP000232149"/>
    </source>
</evidence>
<dbReference type="InterPro" id="IPR013815">
    <property type="entry name" value="ATP_grasp_subdomain_1"/>
</dbReference>
<name>A0ABX4P004_9LEPT</name>
<dbReference type="SUPFAM" id="SSF56059">
    <property type="entry name" value="Glutathione synthetase ATP-binding domain-like"/>
    <property type="match status" value="1"/>
</dbReference>
<keyword evidence="7" id="KW-1185">Reference proteome</keyword>
<dbReference type="PANTHER" id="PTHR43585">
    <property type="entry name" value="FUMIPYRROLE BIOSYNTHESIS PROTEIN C"/>
    <property type="match status" value="1"/>
</dbReference>
<evidence type="ECO:0000256" key="2">
    <source>
        <dbReference type="ARBA" id="ARBA00022741"/>
    </source>
</evidence>
<reference evidence="6 7" key="1">
    <citation type="submission" date="2017-07" db="EMBL/GenBank/DDBJ databases">
        <title>Leptospira spp. isolated from tropical soils.</title>
        <authorList>
            <person name="Thibeaux R."/>
            <person name="Iraola G."/>
            <person name="Ferres I."/>
            <person name="Bierque E."/>
            <person name="Girault D."/>
            <person name="Soupe-Gilbert M.-E."/>
            <person name="Picardeau M."/>
            <person name="Goarant C."/>
        </authorList>
    </citation>
    <scope>NUCLEOTIDE SEQUENCE [LARGE SCALE GENOMIC DNA]</scope>
    <source>
        <strain evidence="6 7">FH2-B-D1</strain>
    </source>
</reference>
<dbReference type="Gene3D" id="3.30.470.20">
    <property type="entry name" value="ATP-grasp fold, B domain"/>
    <property type="match status" value="1"/>
</dbReference>
<gene>
    <name evidence="6" type="ORF">CH376_11240</name>
</gene>
<dbReference type="EMBL" id="NPDU01000025">
    <property type="protein sequence ID" value="PJZ61814.1"/>
    <property type="molecule type" value="Genomic_DNA"/>
</dbReference>
<dbReference type="GO" id="GO:0016874">
    <property type="term" value="F:ligase activity"/>
    <property type="evidence" value="ECO:0007669"/>
    <property type="project" value="UniProtKB-KW"/>
</dbReference>
<protein>
    <submittedName>
        <fullName evidence="6">ATP-dependent carboxylate-amine ligase</fullName>
    </submittedName>
</protein>
<dbReference type="Pfam" id="PF13535">
    <property type="entry name" value="ATP-grasp_4"/>
    <property type="match status" value="1"/>
</dbReference>
<proteinExistence type="predicted"/>
<evidence type="ECO:0000256" key="1">
    <source>
        <dbReference type="ARBA" id="ARBA00022598"/>
    </source>
</evidence>
<comment type="caution">
    <text evidence="6">The sequence shown here is derived from an EMBL/GenBank/DDBJ whole genome shotgun (WGS) entry which is preliminary data.</text>
</comment>
<sequence>MRKKILVINIGWEQEPLLERLQKLDFEIYAVHSEKMDYPFIKDMEICDFRDINRILKFAKSVKPDAVISDECDYSHFAQAIVSEALGLPGPTLRQAQISSNKLTQRTQAKSSGVRIPKFASASTYEEIEAVVSEIGFPLIIKPVDNRGSIGVNKVADISTLRDAFYNSLGESHSRVVIVEQFIEGFEITIDGYCINGIPTSVALAKKTHLSDEVRVAMEIEYPGKINEQLYIKAMKNNEATIKALGYTFGMTHAEYIVDSNENIFLVEAANRGGGVYTSELIVPNVSGIDLISLYINDTMGFDLDKNFKPTIERNPTILKFFSFPPGKLSKVDVPDSVLAEDSILKLKILVSQEKTITDITSDANRHGFVILTAKEDLSAKAEAVVKRINLTYLS</sequence>
<dbReference type="Pfam" id="PF18603">
    <property type="entry name" value="LAL_C2"/>
    <property type="match status" value="1"/>
</dbReference>
<dbReference type="PROSITE" id="PS50975">
    <property type="entry name" value="ATP_GRASP"/>
    <property type="match status" value="1"/>
</dbReference>
<dbReference type="Gene3D" id="3.30.1490.20">
    <property type="entry name" value="ATP-grasp fold, A domain"/>
    <property type="match status" value="1"/>
</dbReference>
<evidence type="ECO:0000313" key="6">
    <source>
        <dbReference type="EMBL" id="PJZ61814.1"/>
    </source>
</evidence>
<dbReference type="InterPro" id="IPR040570">
    <property type="entry name" value="LAL_C2"/>
</dbReference>
<keyword evidence="2 4" id="KW-0547">Nucleotide-binding</keyword>
<keyword evidence="1 6" id="KW-0436">Ligase</keyword>
<dbReference type="Gene3D" id="3.40.50.20">
    <property type="match status" value="1"/>
</dbReference>
<keyword evidence="3 4" id="KW-0067">ATP-binding</keyword>
<dbReference type="InterPro" id="IPR052032">
    <property type="entry name" value="ATP-dep_AA_Ligase"/>
</dbReference>
<dbReference type="Proteomes" id="UP000232149">
    <property type="component" value="Unassembled WGS sequence"/>
</dbReference>
<evidence type="ECO:0000256" key="3">
    <source>
        <dbReference type="ARBA" id="ARBA00022840"/>
    </source>
</evidence>